<dbReference type="PANTHER" id="PTHR42748">
    <property type="entry name" value="NITROGEN METABOLITE REPRESSION PROTEIN NMRA FAMILY MEMBER"/>
    <property type="match status" value="1"/>
</dbReference>
<evidence type="ECO:0000313" key="4">
    <source>
        <dbReference type="EMBL" id="KID65193.1"/>
    </source>
</evidence>
<evidence type="ECO:0000259" key="3">
    <source>
        <dbReference type="Pfam" id="PF05368"/>
    </source>
</evidence>
<dbReference type="InterPro" id="IPR036291">
    <property type="entry name" value="NAD(P)-bd_dom_sf"/>
</dbReference>
<keyword evidence="2" id="KW-0521">NADP</keyword>
<evidence type="ECO:0000256" key="2">
    <source>
        <dbReference type="ARBA" id="ARBA00022857"/>
    </source>
</evidence>
<gene>
    <name evidence="4" type="ORF">MAN_06204</name>
</gene>
<dbReference type="HOGENOM" id="CLU_007383_10_2_1"/>
<keyword evidence="5" id="KW-1185">Reference proteome</keyword>
<dbReference type="PANTHER" id="PTHR42748:SF31">
    <property type="entry name" value="NMRA-LIKE DOMAIN-CONTAINING PROTEIN-RELATED"/>
    <property type="match status" value="1"/>
</dbReference>
<dbReference type="EMBL" id="AZNF01000007">
    <property type="protein sequence ID" value="KID65193.1"/>
    <property type="molecule type" value="Genomic_DNA"/>
</dbReference>
<dbReference type="SUPFAM" id="SSF51735">
    <property type="entry name" value="NAD(P)-binding Rossmann-fold domains"/>
    <property type="match status" value="1"/>
</dbReference>
<name>A0A0B4F3X5_METAF</name>
<comment type="caution">
    <text evidence="4">The sequence shown here is derived from an EMBL/GenBank/DDBJ whole genome shotgun (WGS) entry which is preliminary data.</text>
</comment>
<dbReference type="Proteomes" id="UP000031186">
    <property type="component" value="Unassembled WGS sequence"/>
</dbReference>
<protein>
    <submittedName>
        <fullName evidence="4">NAD(P)-binding domain protein</fullName>
    </submittedName>
</protein>
<comment type="similarity">
    <text evidence="1">Belongs to the NmrA-type oxidoreductase family.</text>
</comment>
<dbReference type="Gene3D" id="3.40.50.720">
    <property type="entry name" value="NAD(P)-binding Rossmann-like Domain"/>
    <property type="match status" value="1"/>
</dbReference>
<feature type="non-terminal residue" evidence="4">
    <location>
        <position position="1"/>
    </location>
</feature>
<dbReference type="GO" id="GO:0005634">
    <property type="term" value="C:nucleus"/>
    <property type="evidence" value="ECO:0007669"/>
    <property type="project" value="TreeGrafter"/>
</dbReference>
<dbReference type="Pfam" id="PF05368">
    <property type="entry name" value="NmrA"/>
    <property type="match status" value="1"/>
</dbReference>
<evidence type="ECO:0000313" key="5">
    <source>
        <dbReference type="Proteomes" id="UP000031186"/>
    </source>
</evidence>
<reference evidence="4 5" key="1">
    <citation type="journal article" date="2014" name="Proc. Natl. Acad. Sci. U.S.A.">
        <title>Trajectory and genomic determinants of fungal-pathogen speciation and host adaptation.</title>
        <authorList>
            <person name="Hu X."/>
            <person name="Xiao G."/>
            <person name="Zheng P."/>
            <person name="Shang Y."/>
            <person name="Su Y."/>
            <person name="Zhang X."/>
            <person name="Liu X."/>
            <person name="Zhan S."/>
            <person name="St Leger R.J."/>
            <person name="Wang C."/>
        </authorList>
    </citation>
    <scope>NUCLEOTIDE SEQUENCE [LARGE SCALE GENOMIC DNA]</scope>
    <source>
        <strain evidence="4 5">ARSEF 549</strain>
    </source>
</reference>
<dbReference type="InterPro" id="IPR051164">
    <property type="entry name" value="NmrA-like_oxidored"/>
</dbReference>
<dbReference type="VEuPathDB" id="FungiDB:MAN_06204"/>
<evidence type="ECO:0000256" key="1">
    <source>
        <dbReference type="ARBA" id="ARBA00006328"/>
    </source>
</evidence>
<proteinExistence type="inferred from homology"/>
<dbReference type="AlphaFoldDB" id="A0A0B4F3X5"/>
<dbReference type="OrthoDB" id="419598at2759"/>
<feature type="domain" description="NmrA-like" evidence="3">
    <location>
        <begin position="7"/>
        <end position="231"/>
    </location>
</feature>
<sequence length="307" mass="34749">MQADDIILLTLAAGKQMSYLLPLLYGKCRLRLSVHTDSEKELLEKKYPGSEVVKGDMERADDVASMLSGVTTVIYIGPTFHPRETEIGYSMIDAAASEAQNGQLKHFIYSSVLHSQLRKLMNHDCKRYVEEYLMESGLNYTILQPTHMLDPFPVEDLMRQEQPVWHADYDPKVTFSFTVLRDLADAFAVVALEREKHYLAEYPISSTGAVSHVAVVEALSKEIGKEIAIKQKSYYEAVGGLHGLLVRANGRLDQRVSRDITDRLILYYNTYGLKGNTNVLQWLIGRKPTSIEEFFHDKVSSIRQSGK</sequence>
<organism evidence="4 5">
    <name type="scientific">Metarhizium anisopliae (strain ARSEF 549)</name>
    <dbReference type="NCBI Taxonomy" id="3151832"/>
    <lineage>
        <taxon>Eukaryota</taxon>
        <taxon>Fungi</taxon>
        <taxon>Dikarya</taxon>
        <taxon>Ascomycota</taxon>
        <taxon>Pezizomycotina</taxon>
        <taxon>Sordariomycetes</taxon>
        <taxon>Hypocreomycetidae</taxon>
        <taxon>Hypocreales</taxon>
        <taxon>Clavicipitaceae</taxon>
        <taxon>Metarhizium</taxon>
    </lineage>
</organism>
<accession>A0A0B4F3X5</accession>
<dbReference type="InterPro" id="IPR008030">
    <property type="entry name" value="NmrA-like"/>
</dbReference>